<reference evidence="2" key="2">
    <citation type="submission" date="2025-08" db="UniProtKB">
        <authorList>
            <consortium name="RefSeq"/>
        </authorList>
    </citation>
    <scope>IDENTIFICATION</scope>
    <source>
        <tissue evidence="2">Leaf</tissue>
    </source>
</reference>
<sequence>MEGRSKMLDKANQLQWIKGFNVDTNIGNSITMSHLLYADDTLIFCQPVTSQLLYLNLTLLLFEALSGLHITVLKSIMYLVNDVPNLEELSNIMGCTIGSLPTTYLGLFLGARYKNTEIWNGIIRKFEKAAVSFHGRETNSHQ</sequence>
<dbReference type="RefSeq" id="XP_075079709.1">
    <property type="nucleotide sequence ID" value="XM_075223608.1"/>
</dbReference>
<dbReference type="Proteomes" id="UP000790787">
    <property type="component" value="Chromosome 1"/>
</dbReference>
<protein>
    <submittedName>
        <fullName evidence="2">Uncharacterized protein LOC142164900</fullName>
    </submittedName>
</protein>
<evidence type="ECO:0000313" key="1">
    <source>
        <dbReference type="Proteomes" id="UP000790787"/>
    </source>
</evidence>
<evidence type="ECO:0000313" key="2">
    <source>
        <dbReference type="RefSeq" id="XP_075079709.1"/>
    </source>
</evidence>
<organism evidence="1 2">
    <name type="scientific">Nicotiana tabacum</name>
    <name type="common">Common tobacco</name>
    <dbReference type="NCBI Taxonomy" id="4097"/>
    <lineage>
        <taxon>Eukaryota</taxon>
        <taxon>Viridiplantae</taxon>
        <taxon>Streptophyta</taxon>
        <taxon>Embryophyta</taxon>
        <taxon>Tracheophyta</taxon>
        <taxon>Spermatophyta</taxon>
        <taxon>Magnoliopsida</taxon>
        <taxon>eudicotyledons</taxon>
        <taxon>Gunneridae</taxon>
        <taxon>Pentapetalae</taxon>
        <taxon>asterids</taxon>
        <taxon>lamiids</taxon>
        <taxon>Solanales</taxon>
        <taxon>Solanaceae</taxon>
        <taxon>Nicotianoideae</taxon>
        <taxon>Nicotianeae</taxon>
        <taxon>Nicotiana</taxon>
    </lineage>
</organism>
<gene>
    <name evidence="2" type="primary">LOC142164900</name>
</gene>
<name>A0AC58S411_TOBAC</name>
<proteinExistence type="predicted"/>
<keyword evidence="1" id="KW-1185">Reference proteome</keyword>
<reference evidence="1" key="1">
    <citation type="journal article" date="2014" name="Nat. Commun.">
        <title>The tobacco genome sequence and its comparison with those of tomato and potato.</title>
        <authorList>
            <person name="Sierro N."/>
            <person name="Battey J.N."/>
            <person name="Ouadi S."/>
            <person name="Bakaher N."/>
            <person name="Bovet L."/>
            <person name="Willig A."/>
            <person name="Goepfert S."/>
            <person name="Peitsch M.C."/>
            <person name="Ivanov N.V."/>
        </authorList>
    </citation>
    <scope>NUCLEOTIDE SEQUENCE [LARGE SCALE GENOMIC DNA]</scope>
</reference>
<accession>A0AC58S411</accession>